<feature type="compositionally biased region" description="Basic and acidic residues" evidence="1">
    <location>
        <begin position="22"/>
        <end position="38"/>
    </location>
</feature>
<name>A0A151GQ55_DRECN</name>
<dbReference type="GeneID" id="63713027"/>
<feature type="region of interest" description="Disordered" evidence="1">
    <location>
        <begin position="1"/>
        <end position="196"/>
    </location>
</feature>
<feature type="compositionally biased region" description="Low complexity" evidence="1">
    <location>
        <begin position="91"/>
        <end position="102"/>
    </location>
</feature>
<protein>
    <submittedName>
        <fullName evidence="2">Uncharacterized protein</fullName>
    </submittedName>
</protein>
<organism evidence="2 3">
    <name type="scientific">Drechmeria coniospora</name>
    <name type="common">Nematophagous fungus</name>
    <name type="synonym">Meria coniospora</name>
    <dbReference type="NCBI Taxonomy" id="98403"/>
    <lineage>
        <taxon>Eukaryota</taxon>
        <taxon>Fungi</taxon>
        <taxon>Dikarya</taxon>
        <taxon>Ascomycota</taxon>
        <taxon>Pezizomycotina</taxon>
        <taxon>Sordariomycetes</taxon>
        <taxon>Hypocreomycetidae</taxon>
        <taxon>Hypocreales</taxon>
        <taxon>Ophiocordycipitaceae</taxon>
        <taxon>Drechmeria</taxon>
    </lineage>
</organism>
<keyword evidence="3" id="KW-1185">Reference proteome</keyword>
<feature type="compositionally biased region" description="Acidic residues" evidence="1">
    <location>
        <begin position="40"/>
        <end position="62"/>
    </location>
</feature>
<dbReference type="AlphaFoldDB" id="A0A151GQ55"/>
<feature type="compositionally biased region" description="Basic and acidic residues" evidence="1">
    <location>
        <begin position="121"/>
        <end position="138"/>
    </location>
</feature>
<feature type="compositionally biased region" description="Polar residues" evidence="1">
    <location>
        <begin position="76"/>
        <end position="86"/>
    </location>
</feature>
<dbReference type="Proteomes" id="UP000076580">
    <property type="component" value="Chromosome 01"/>
</dbReference>
<reference evidence="2 3" key="1">
    <citation type="journal article" date="2016" name="Sci. Rep.">
        <title>Insights into Adaptations to a Near-Obligate Nematode Endoparasitic Lifestyle from the Finished Genome of Drechmeria coniospora.</title>
        <authorList>
            <person name="Zhang L."/>
            <person name="Zhou Z."/>
            <person name="Guo Q."/>
            <person name="Fokkens L."/>
            <person name="Miskei M."/>
            <person name="Pocsi I."/>
            <person name="Zhang W."/>
            <person name="Chen M."/>
            <person name="Wang L."/>
            <person name="Sun Y."/>
            <person name="Donzelli B.G."/>
            <person name="Gibson D.M."/>
            <person name="Nelson D.R."/>
            <person name="Luo J.G."/>
            <person name="Rep M."/>
            <person name="Liu H."/>
            <person name="Yang S."/>
            <person name="Wang J."/>
            <person name="Krasnoff S.B."/>
            <person name="Xu Y."/>
            <person name="Molnar I."/>
            <person name="Lin M."/>
        </authorList>
    </citation>
    <scope>NUCLEOTIDE SEQUENCE [LARGE SCALE GENOMIC DNA]</scope>
    <source>
        <strain evidence="2 3">ARSEF 6962</strain>
    </source>
</reference>
<gene>
    <name evidence="2" type="ORF">DCS_00384</name>
</gene>
<accession>A0A151GQ55</accession>
<sequence>MSSSATSKDDVVSELASLSLARGRDPKRAGERLAKMEVADSWEDEDDEDDEDNEDNEDDEKDDRDCRGDEKRATAGSGTETPTAGSESILPSAPSRPTAASAYDGSDVPDWNSSLAPAAGGRRDDKADRRPEKTDAVARRMIAAGLGLKAPKQTEEQRAYQRSVREQEKKRREQEREQERKRREEAERAKAAVWDD</sequence>
<evidence type="ECO:0000313" key="2">
    <source>
        <dbReference type="EMBL" id="KYK59254.1"/>
    </source>
</evidence>
<feature type="compositionally biased region" description="Basic and acidic residues" evidence="1">
    <location>
        <begin position="63"/>
        <end position="73"/>
    </location>
</feature>
<comment type="caution">
    <text evidence="2">The sequence shown here is derived from an EMBL/GenBank/DDBJ whole genome shotgun (WGS) entry which is preliminary data.</text>
</comment>
<feature type="compositionally biased region" description="Basic and acidic residues" evidence="1">
    <location>
        <begin position="152"/>
        <end position="190"/>
    </location>
</feature>
<dbReference type="InParanoid" id="A0A151GQ55"/>
<dbReference type="RefSeq" id="XP_040658606.1">
    <property type="nucleotide sequence ID" value="XM_040797723.1"/>
</dbReference>
<dbReference type="EMBL" id="LAYC01000001">
    <property type="protein sequence ID" value="KYK59254.1"/>
    <property type="molecule type" value="Genomic_DNA"/>
</dbReference>
<evidence type="ECO:0000256" key="1">
    <source>
        <dbReference type="SAM" id="MobiDB-lite"/>
    </source>
</evidence>
<proteinExistence type="predicted"/>
<evidence type="ECO:0000313" key="3">
    <source>
        <dbReference type="Proteomes" id="UP000076580"/>
    </source>
</evidence>